<dbReference type="Proteomes" id="UP001082703">
    <property type="component" value="Unassembled WGS sequence"/>
</dbReference>
<proteinExistence type="predicted"/>
<accession>A0ABT4BYQ6</accession>
<evidence type="ECO:0000313" key="2">
    <source>
        <dbReference type="Proteomes" id="UP001082703"/>
    </source>
</evidence>
<keyword evidence="2" id="KW-1185">Reference proteome</keyword>
<protein>
    <submittedName>
        <fullName evidence="1">Uncharacterized protein</fullName>
    </submittedName>
</protein>
<organism evidence="1 2">
    <name type="scientific">Caproiciproducens galactitolivorans</name>
    <dbReference type="NCBI Taxonomy" id="642589"/>
    <lineage>
        <taxon>Bacteria</taxon>
        <taxon>Bacillati</taxon>
        <taxon>Bacillota</taxon>
        <taxon>Clostridia</taxon>
        <taxon>Eubacteriales</taxon>
        <taxon>Acutalibacteraceae</taxon>
        <taxon>Caproiciproducens</taxon>
    </lineage>
</organism>
<sequence length="88" mass="10157">LRIKSRLFSVAREKLKDSSFPCKKVRPNGAGLFALSEFRKKQEGEQSFSCFSAFSSGVRVRIGGINFYLIEIKLFFIFKHCIHCKYTL</sequence>
<dbReference type="EMBL" id="JAPOHA010000015">
    <property type="protein sequence ID" value="MCY1715061.1"/>
    <property type="molecule type" value="Genomic_DNA"/>
</dbReference>
<feature type="non-terminal residue" evidence="1">
    <location>
        <position position="1"/>
    </location>
</feature>
<reference evidence="1 2" key="1">
    <citation type="submission" date="2022-11" db="EMBL/GenBank/DDBJ databases">
        <authorList>
            <person name="Caiyu Z."/>
        </authorList>
    </citation>
    <scope>NUCLEOTIDE SEQUENCE [LARGE SCALE GENOMIC DNA]</scope>
    <source>
        <strain evidence="1 2">YR-4</strain>
    </source>
</reference>
<evidence type="ECO:0000313" key="1">
    <source>
        <dbReference type="EMBL" id="MCY1715061.1"/>
    </source>
</evidence>
<gene>
    <name evidence="1" type="ORF">OUY18_12470</name>
</gene>
<dbReference type="RefSeq" id="WP_268059098.1">
    <property type="nucleotide sequence ID" value="NZ_JAPOHA010000015.1"/>
</dbReference>
<name>A0ABT4BYQ6_9FIRM</name>
<comment type="caution">
    <text evidence="1">The sequence shown here is derived from an EMBL/GenBank/DDBJ whole genome shotgun (WGS) entry which is preliminary data.</text>
</comment>